<sequence length="199" mass="20713">MASIKGPGNIEPTISGSDLRIGIVHARWNTTVISPLVAGAKERMLALGVKEDNITVEAVPGSYELPFAVTRLYAASQIQSSATTSGAAALDLLAGDEPSAPAPTNTATKPFDAIIAIGCLIKGETMHFEYICDAVSTSLMKIQLDLGIPVIFGVLACLTDAQALARAGVTEGGHNHGLDWGEAAVEMGAKSRLWNQGKI</sequence>
<dbReference type="NCBIfam" id="TIGR00114">
    <property type="entry name" value="lumazine-synth"/>
    <property type="match status" value="1"/>
</dbReference>
<comment type="similarity">
    <text evidence="2 7">Belongs to the DMRL synthase family.</text>
</comment>
<dbReference type="PANTHER" id="PTHR21058:SF0">
    <property type="entry name" value="6,7-DIMETHYL-8-RIBITYLLUMAZINE SYNTHASE"/>
    <property type="match status" value="1"/>
</dbReference>
<proteinExistence type="inferred from homology"/>
<dbReference type="PANTHER" id="PTHR21058">
    <property type="entry name" value="6,7-DIMETHYL-8-RIBITYLLUMAZINE SYNTHASE DMRL SYNTHASE LUMAZINE SYNTHASE"/>
    <property type="match status" value="1"/>
</dbReference>
<comment type="function">
    <text evidence="7">Catalyzes the formation of 6,7-dimethyl-8-ribityllumazine by condensation of 5-amino-6-(D-ribitylamino)uracil with 3,4-dihydroxy-2-butanone 4-phosphate. This is the penultimate step in the biosynthesis of riboflavin.</text>
</comment>
<dbReference type="InterPro" id="IPR034964">
    <property type="entry name" value="LS"/>
</dbReference>
<dbReference type="InterPro" id="IPR036467">
    <property type="entry name" value="LS/RS_sf"/>
</dbReference>
<dbReference type="Gene3D" id="3.40.50.960">
    <property type="entry name" value="Lumazine/riboflavin synthase"/>
    <property type="match status" value="1"/>
</dbReference>
<keyword evidence="4 7" id="KW-0686">Riboflavin biosynthesis</keyword>
<dbReference type="EC" id="2.5.1.78" evidence="3 7"/>
<evidence type="ECO:0000313" key="8">
    <source>
        <dbReference type="EMBL" id="KAJ8098834.1"/>
    </source>
</evidence>
<dbReference type="SUPFAM" id="SSF52121">
    <property type="entry name" value="Lumazine synthase"/>
    <property type="match status" value="1"/>
</dbReference>
<comment type="pathway">
    <text evidence="1 7">Cofactor biosynthesis; riboflavin biosynthesis; riboflavin from 2-hydroxy-3-oxobutyl phosphate and 5-amino-6-(D-ribitylamino)uracil: step 1/2.</text>
</comment>
<comment type="catalytic activity">
    <reaction evidence="6 7">
        <text>(2S)-2-hydroxy-3-oxobutyl phosphate + 5-amino-6-(D-ribitylamino)uracil = 6,7-dimethyl-8-(1-D-ribityl)lumazine + phosphate + 2 H2O + H(+)</text>
        <dbReference type="Rhea" id="RHEA:26152"/>
        <dbReference type="ChEBI" id="CHEBI:15377"/>
        <dbReference type="ChEBI" id="CHEBI:15378"/>
        <dbReference type="ChEBI" id="CHEBI:15934"/>
        <dbReference type="ChEBI" id="CHEBI:43474"/>
        <dbReference type="ChEBI" id="CHEBI:58201"/>
        <dbReference type="ChEBI" id="CHEBI:58830"/>
        <dbReference type="EC" id="2.5.1.78"/>
    </reaction>
</comment>
<evidence type="ECO:0000256" key="6">
    <source>
        <dbReference type="ARBA" id="ARBA00048785"/>
    </source>
</evidence>
<dbReference type="HAMAP" id="MF_00178">
    <property type="entry name" value="Lumazine_synth"/>
    <property type="match status" value="1"/>
</dbReference>
<evidence type="ECO:0000256" key="4">
    <source>
        <dbReference type="ARBA" id="ARBA00022619"/>
    </source>
</evidence>
<evidence type="ECO:0000256" key="7">
    <source>
        <dbReference type="RuleBase" id="RU003795"/>
    </source>
</evidence>
<evidence type="ECO:0000256" key="1">
    <source>
        <dbReference type="ARBA" id="ARBA00004917"/>
    </source>
</evidence>
<name>A0AAD7QP90_9ASCO</name>
<dbReference type="AlphaFoldDB" id="A0AAD7QP90"/>
<dbReference type="Proteomes" id="UP001217417">
    <property type="component" value="Unassembled WGS sequence"/>
</dbReference>
<accession>A0AAD7QP90</accession>
<keyword evidence="5 7" id="KW-0808">Transferase</keyword>
<gene>
    <name evidence="8" type="ORF">POJ06DRAFT_143071</name>
</gene>
<comment type="caution">
    <text evidence="8">The sequence shown here is derived from an EMBL/GenBank/DDBJ whole genome shotgun (WGS) entry which is preliminary data.</text>
</comment>
<dbReference type="RefSeq" id="XP_056042284.1">
    <property type="nucleotide sequence ID" value="XM_056184552.1"/>
</dbReference>
<dbReference type="GO" id="GO:0005758">
    <property type="term" value="C:mitochondrial intermembrane space"/>
    <property type="evidence" value="ECO:0007669"/>
    <property type="project" value="TreeGrafter"/>
</dbReference>
<dbReference type="GO" id="GO:0000906">
    <property type="term" value="F:6,7-dimethyl-8-ribityllumazine synthase activity"/>
    <property type="evidence" value="ECO:0007669"/>
    <property type="project" value="UniProtKB-EC"/>
</dbReference>
<dbReference type="GO" id="GO:0009231">
    <property type="term" value="P:riboflavin biosynthetic process"/>
    <property type="evidence" value="ECO:0007669"/>
    <property type="project" value="UniProtKB-KW"/>
</dbReference>
<organism evidence="8 9">
    <name type="scientific">Lipomyces tetrasporus</name>
    <dbReference type="NCBI Taxonomy" id="54092"/>
    <lineage>
        <taxon>Eukaryota</taxon>
        <taxon>Fungi</taxon>
        <taxon>Dikarya</taxon>
        <taxon>Ascomycota</taxon>
        <taxon>Saccharomycotina</taxon>
        <taxon>Lipomycetes</taxon>
        <taxon>Lipomycetales</taxon>
        <taxon>Lipomycetaceae</taxon>
        <taxon>Lipomyces</taxon>
    </lineage>
</organism>
<protein>
    <recommendedName>
        <fullName evidence="3 7">6,7-dimethyl-8-ribityllumazine synthase</fullName>
        <shortName evidence="7">DMRL synthase</shortName>
        <ecNumber evidence="3 7">2.5.1.78</ecNumber>
    </recommendedName>
</protein>
<evidence type="ECO:0000256" key="3">
    <source>
        <dbReference type="ARBA" id="ARBA00012664"/>
    </source>
</evidence>
<evidence type="ECO:0000256" key="5">
    <source>
        <dbReference type="ARBA" id="ARBA00022679"/>
    </source>
</evidence>
<dbReference type="InterPro" id="IPR002180">
    <property type="entry name" value="LS/RS"/>
</dbReference>
<evidence type="ECO:0000256" key="2">
    <source>
        <dbReference type="ARBA" id="ARBA00007424"/>
    </source>
</evidence>
<evidence type="ECO:0000313" key="9">
    <source>
        <dbReference type="Proteomes" id="UP001217417"/>
    </source>
</evidence>
<dbReference type="Pfam" id="PF00885">
    <property type="entry name" value="DMRL_synthase"/>
    <property type="match status" value="2"/>
</dbReference>
<dbReference type="GO" id="GO:0009349">
    <property type="term" value="C:riboflavin synthase complex"/>
    <property type="evidence" value="ECO:0007669"/>
    <property type="project" value="UniProtKB-UniRule"/>
</dbReference>
<dbReference type="EMBL" id="JARPMG010000008">
    <property type="protein sequence ID" value="KAJ8098834.1"/>
    <property type="molecule type" value="Genomic_DNA"/>
</dbReference>
<dbReference type="CDD" id="cd09209">
    <property type="entry name" value="Lumazine_synthase-I"/>
    <property type="match status" value="1"/>
</dbReference>
<reference evidence="8" key="1">
    <citation type="submission" date="2023-03" db="EMBL/GenBank/DDBJ databases">
        <title>Near-Complete genome sequence of Lipomyces tetrasporous NRRL Y-64009, an oleaginous yeast capable of growing on lignocellulosic hydrolysates.</title>
        <authorList>
            <consortium name="Lawrence Berkeley National Laboratory"/>
            <person name="Jagtap S.S."/>
            <person name="Liu J.-J."/>
            <person name="Walukiewicz H.E."/>
            <person name="Pangilinan J."/>
            <person name="Lipzen A."/>
            <person name="Ahrendt S."/>
            <person name="Koriabine M."/>
            <person name="Cobaugh K."/>
            <person name="Salamov A."/>
            <person name="Yoshinaga Y."/>
            <person name="Ng V."/>
            <person name="Daum C."/>
            <person name="Grigoriev I.V."/>
            <person name="Slininger P.J."/>
            <person name="Dien B.S."/>
            <person name="Jin Y.-S."/>
            <person name="Rao C.V."/>
        </authorList>
    </citation>
    <scope>NUCLEOTIDE SEQUENCE</scope>
    <source>
        <strain evidence="8">NRRL Y-64009</strain>
    </source>
</reference>
<keyword evidence="9" id="KW-1185">Reference proteome</keyword>
<dbReference type="GeneID" id="80879718"/>